<dbReference type="EMBL" id="NBNE01000941">
    <property type="protein sequence ID" value="OWZ16396.1"/>
    <property type="molecule type" value="Genomic_DNA"/>
</dbReference>
<feature type="domain" description="Reverse transcriptase Ty1/copia-type" evidence="1">
    <location>
        <begin position="2"/>
        <end position="77"/>
    </location>
</feature>
<name>A0A225WF89_9STRA</name>
<dbReference type="PANTHER" id="PTHR11439:SF491">
    <property type="entry name" value="INTEGRASE CATALYTIC DOMAIN-CONTAINING PROTEIN"/>
    <property type="match status" value="1"/>
</dbReference>
<keyword evidence="3" id="KW-1185">Reference proteome</keyword>
<protein>
    <submittedName>
        <fullName evidence="2">Integrase, catalytic core protein</fullName>
    </submittedName>
</protein>
<evidence type="ECO:0000313" key="3">
    <source>
        <dbReference type="Proteomes" id="UP000198211"/>
    </source>
</evidence>
<gene>
    <name evidence="2" type="ORF">PHMEG_0009825</name>
</gene>
<reference evidence="3" key="1">
    <citation type="submission" date="2017-03" db="EMBL/GenBank/DDBJ databases">
        <title>Phytopthora megakarya and P. palmivora, two closely related causual agents of cacao black pod achieved similar genome size and gene model numbers by different mechanisms.</title>
        <authorList>
            <person name="Ali S."/>
            <person name="Shao J."/>
            <person name="Larry D.J."/>
            <person name="Kronmiller B."/>
            <person name="Shen D."/>
            <person name="Strem M.D."/>
            <person name="Melnick R.L."/>
            <person name="Guiltinan M.J."/>
            <person name="Tyler B.M."/>
            <person name="Meinhardt L.W."/>
            <person name="Bailey B.A."/>
        </authorList>
    </citation>
    <scope>NUCLEOTIDE SEQUENCE [LARGE SCALE GENOMIC DNA]</scope>
    <source>
        <strain evidence="3">zdho120</strain>
    </source>
</reference>
<dbReference type="CDD" id="cd09272">
    <property type="entry name" value="RNase_HI_RT_Ty1"/>
    <property type="match status" value="1"/>
</dbReference>
<dbReference type="PANTHER" id="PTHR11439">
    <property type="entry name" value="GAG-POL-RELATED RETROTRANSPOSON"/>
    <property type="match status" value="1"/>
</dbReference>
<dbReference type="Pfam" id="PF07727">
    <property type="entry name" value="RVT_2"/>
    <property type="match status" value="2"/>
</dbReference>
<feature type="domain" description="Reverse transcriptase Ty1/copia-type" evidence="1">
    <location>
        <begin position="81"/>
        <end position="164"/>
    </location>
</feature>
<dbReference type="AlphaFoldDB" id="A0A225WF89"/>
<dbReference type="InterPro" id="IPR013103">
    <property type="entry name" value="RVT_2"/>
</dbReference>
<organism evidence="2 3">
    <name type="scientific">Phytophthora megakarya</name>
    <dbReference type="NCBI Taxonomy" id="4795"/>
    <lineage>
        <taxon>Eukaryota</taxon>
        <taxon>Sar</taxon>
        <taxon>Stramenopiles</taxon>
        <taxon>Oomycota</taxon>
        <taxon>Peronosporomycetes</taxon>
        <taxon>Peronosporales</taxon>
        <taxon>Peronosporaceae</taxon>
        <taxon>Phytophthora</taxon>
    </lineage>
</organism>
<proteinExistence type="predicted"/>
<evidence type="ECO:0000259" key="1">
    <source>
        <dbReference type="Pfam" id="PF07727"/>
    </source>
</evidence>
<comment type="caution">
    <text evidence="2">The sequence shown here is derived from an EMBL/GenBank/DDBJ whole genome shotgun (WGS) entry which is preliminary data.</text>
</comment>
<dbReference type="STRING" id="4795.A0A225WF89"/>
<evidence type="ECO:0000313" key="2">
    <source>
        <dbReference type="EMBL" id="OWZ16396.1"/>
    </source>
</evidence>
<accession>A0A225WF89</accession>
<dbReference type="Proteomes" id="UP000198211">
    <property type="component" value="Unassembled WGS sequence"/>
</dbReference>
<sequence length="417" mass="46245">MWRYRAKTDLDGYVHTLRSRLVGRGYSQVVGVNYDLILFSPVARMVTFRVVIAVIVKLRLVLYEGDIDTAYLNASLQIRQHLNQALHGLHESGAEWFAEVDKFLKSQGFHSTETEPCLYARYQEGLFSLIPLYVDDVVLATNSAQYKTALFAAFDKKYGLKDGGKEKYCSEVLELFGFDATHGSATPMETNAKFTSRTEDDEVSSFDYRAVIGSLMYLATSKRPDIAFSVGYLSRFVSNTSKKHCGAVRQIMRYLVATKRQGTKFSGGKEKLADKINSIIGFVRTIIGGAVVWAARRQTITALSTAEAKCVAGFVAMAEVHGITNMLDEVLKTIQIYTELTLGVDNNAAITLAKHLLTAVELVILNSEQITKGLLELYKVDDTHNLADMLTKALPMRSLAKYRDDIGMSSSLESGSS</sequence>
<dbReference type="OrthoDB" id="104876at2759"/>